<evidence type="ECO:0000313" key="2">
    <source>
        <dbReference type="Proteomes" id="UP000037267"/>
    </source>
</evidence>
<proteinExistence type="predicted"/>
<dbReference type="STRING" id="1503.CLPU_26c00120"/>
<dbReference type="EMBL" id="LGSS01000026">
    <property type="protein sequence ID" value="KNF07087.1"/>
    <property type="molecule type" value="Genomic_DNA"/>
</dbReference>
<dbReference type="Proteomes" id="UP000037267">
    <property type="component" value="Unassembled WGS sequence"/>
</dbReference>
<protein>
    <submittedName>
        <fullName evidence="1">Uncharacterized protein</fullName>
    </submittedName>
</protein>
<sequence length="293" mass="34772">MKLEVTVCKDIIRKKFDIDDKYNNCRERINKNTLIVSNELLNLWEEDARKNNYEAQFRNWYFSIITSGRKVKKVNIDNVKRTKGAKSEEEKIVIKTAMSSKDKIVVGNVNSELEKRNKKIYFISENIFLKDKKQTINMEDIKNVFRNGRYDSLFDIYETPVRLEVAIDSDSELLGMYLSNFFKNSKNLIINDRYIANKENESNVNKYVLRYVNKDECKITFILPKDKRHKEIENKFMNYNGYKSDVIFQDRKLTHHSSIESDNYIIDLGYRLRVFGDNDDGKTEQEVINITKK</sequence>
<dbReference type="OrthoDB" id="1705878at2"/>
<dbReference type="AlphaFoldDB" id="A0A0L0W6H6"/>
<gene>
    <name evidence="1" type="ORF">CLPU_26c00120</name>
</gene>
<name>A0A0L0W6H6_GOTPU</name>
<reference evidence="2" key="1">
    <citation type="submission" date="2015-07" db="EMBL/GenBank/DDBJ databases">
        <title>Draft genome sequence of the purine-degrading Gottschalkia purinilyticum DSM 1384 (formerly Clostridium purinilyticum).</title>
        <authorList>
            <person name="Poehlein A."/>
            <person name="Schiel-Bengelsdorf B."/>
            <person name="Bengelsdorf F.R."/>
            <person name="Daniel R."/>
            <person name="Duerre P."/>
        </authorList>
    </citation>
    <scope>NUCLEOTIDE SEQUENCE [LARGE SCALE GENOMIC DNA]</scope>
    <source>
        <strain evidence="2">DSM 1384</strain>
    </source>
</reference>
<accession>A0A0L0W6H6</accession>
<keyword evidence="2" id="KW-1185">Reference proteome</keyword>
<dbReference type="RefSeq" id="WP_050378899.1">
    <property type="nucleotide sequence ID" value="NZ_LGSS01000026.1"/>
</dbReference>
<comment type="caution">
    <text evidence="1">The sequence shown here is derived from an EMBL/GenBank/DDBJ whole genome shotgun (WGS) entry which is preliminary data.</text>
</comment>
<evidence type="ECO:0000313" key="1">
    <source>
        <dbReference type="EMBL" id="KNF07087.1"/>
    </source>
</evidence>
<organism evidence="1 2">
    <name type="scientific">Gottschalkia purinilytica</name>
    <name type="common">Clostridium purinilyticum</name>
    <dbReference type="NCBI Taxonomy" id="1503"/>
    <lineage>
        <taxon>Bacteria</taxon>
        <taxon>Bacillati</taxon>
        <taxon>Bacillota</taxon>
        <taxon>Tissierellia</taxon>
        <taxon>Tissierellales</taxon>
        <taxon>Gottschalkiaceae</taxon>
        <taxon>Gottschalkia</taxon>
    </lineage>
</organism>